<evidence type="ECO:0000256" key="2">
    <source>
        <dbReference type="ARBA" id="ARBA00022801"/>
    </source>
</evidence>
<gene>
    <name evidence="6" type="ORF">QWZ12_18275</name>
</gene>
<comment type="cofactor">
    <cofactor evidence="1">
        <name>Mg(2+)</name>
        <dbReference type="ChEBI" id="CHEBI:18420"/>
    </cofactor>
</comment>
<feature type="domain" description="Nudix hydrolase" evidence="5">
    <location>
        <begin position="17"/>
        <end position="163"/>
    </location>
</feature>
<dbReference type="InterPro" id="IPR020084">
    <property type="entry name" value="NUDIX_hydrolase_CS"/>
</dbReference>
<evidence type="ECO:0000256" key="3">
    <source>
        <dbReference type="ARBA" id="ARBA00022842"/>
    </source>
</evidence>
<comment type="similarity">
    <text evidence="4">Belongs to the Nudix hydrolase family.</text>
</comment>
<dbReference type="EMBL" id="JAUFPX010000017">
    <property type="protein sequence ID" value="MDN3592542.1"/>
    <property type="molecule type" value="Genomic_DNA"/>
</dbReference>
<dbReference type="InterPro" id="IPR020476">
    <property type="entry name" value="Nudix_hydrolase"/>
</dbReference>
<evidence type="ECO:0000256" key="1">
    <source>
        <dbReference type="ARBA" id="ARBA00001946"/>
    </source>
</evidence>
<protein>
    <submittedName>
        <fullName evidence="6">NUDIX domain-containing protein</fullName>
    </submittedName>
</protein>
<evidence type="ECO:0000313" key="7">
    <source>
        <dbReference type="Proteomes" id="UP001224644"/>
    </source>
</evidence>
<dbReference type="CDD" id="cd04685">
    <property type="entry name" value="NUDIX_Hydrolase"/>
    <property type="match status" value="1"/>
</dbReference>
<dbReference type="InterPro" id="IPR000086">
    <property type="entry name" value="NUDIX_hydrolase_dom"/>
</dbReference>
<organism evidence="6 7">
    <name type="scientific">Methylobacterium adhaesivum</name>
    <dbReference type="NCBI Taxonomy" id="333297"/>
    <lineage>
        <taxon>Bacteria</taxon>
        <taxon>Pseudomonadati</taxon>
        <taxon>Pseudomonadota</taxon>
        <taxon>Alphaproteobacteria</taxon>
        <taxon>Hyphomicrobiales</taxon>
        <taxon>Methylobacteriaceae</taxon>
        <taxon>Methylobacterium</taxon>
    </lineage>
</organism>
<sequence>MTRFASEPAPSVVASPPVRDIARALVFDPAGRLLLIAYEAVRSIDPAAPDDRTFWFMPGGGLEPGESHVAACRRELEEEIGVADAPIGPLVATCDGPFHLFRTSRHARERYFVVRLPDDRIDTRRLAETEDNPVLGTRWWTLAELEATQERIEPAGLASLVRAVAGGTLPETPVVLTWHNPSQKG</sequence>
<dbReference type="Pfam" id="PF00293">
    <property type="entry name" value="NUDIX"/>
    <property type="match status" value="1"/>
</dbReference>
<evidence type="ECO:0000259" key="5">
    <source>
        <dbReference type="PROSITE" id="PS51462"/>
    </source>
</evidence>
<keyword evidence="2 4" id="KW-0378">Hydrolase</keyword>
<dbReference type="SUPFAM" id="SSF55811">
    <property type="entry name" value="Nudix"/>
    <property type="match status" value="1"/>
</dbReference>
<dbReference type="PROSITE" id="PS51462">
    <property type="entry name" value="NUDIX"/>
    <property type="match status" value="1"/>
</dbReference>
<evidence type="ECO:0000313" key="6">
    <source>
        <dbReference type="EMBL" id="MDN3592542.1"/>
    </source>
</evidence>
<evidence type="ECO:0000256" key="4">
    <source>
        <dbReference type="RuleBase" id="RU003476"/>
    </source>
</evidence>
<dbReference type="Gene3D" id="3.90.79.10">
    <property type="entry name" value="Nucleoside Triphosphate Pyrophosphohydrolase"/>
    <property type="match status" value="1"/>
</dbReference>
<keyword evidence="3" id="KW-0460">Magnesium</keyword>
<accession>A0ABT8BK28</accession>
<dbReference type="PROSITE" id="PS00893">
    <property type="entry name" value="NUDIX_BOX"/>
    <property type="match status" value="1"/>
</dbReference>
<dbReference type="PANTHER" id="PTHR43046:SF12">
    <property type="entry name" value="GDP-MANNOSE MANNOSYL HYDROLASE"/>
    <property type="match status" value="1"/>
</dbReference>
<keyword evidence="7" id="KW-1185">Reference proteome</keyword>
<dbReference type="Proteomes" id="UP001224644">
    <property type="component" value="Unassembled WGS sequence"/>
</dbReference>
<proteinExistence type="inferred from homology"/>
<dbReference type="RefSeq" id="WP_238223311.1">
    <property type="nucleotide sequence ID" value="NZ_BPQD01000006.1"/>
</dbReference>
<dbReference type="InterPro" id="IPR015797">
    <property type="entry name" value="NUDIX_hydrolase-like_dom_sf"/>
</dbReference>
<comment type="caution">
    <text evidence="6">The sequence shown here is derived from an EMBL/GenBank/DDBJ whole genome shotgun (WGS) entry which is preliminary data.</text>
</comment>
<dbReference type="PRINTS" id="PR00502">
    <property type="entry name" value="NUDIXFAMILY"/>
</dbReference>
<name>A0ABT8BK28_9HYPH</name>
<dbReference type="PANTHER" id="PTHR43046">
    <property type="entry name" value="GDP-MANNOSE MANNOSYL HYDROLASE"/>
    <property type="match status" value="1"/>
</dbReference>
<reference evidence="7" key="1">
    <citation type="journal article" date="2019" name="Int. J. Syst. Evol. Microbiol.">
        <title>The Global Catalogue of Microorganisms (GCM) 10K type strain sequencing project: providing services to taxonomists for standard genome sequencing and annotation.</title>
        <authorList>
            <consortium name="The Broad Institute Genomics Platform"/>
            <consortium name="The Broad Institute Genome Sequencing Center for Infectious Disease"/>
            <person name="Wu L."/>
            <person name="Ma J."/>
        </authorList>
    </citation>
    <scope>NUCLEOTIDE SEQUENCE [LARGE SCALE GENOMIC DNA]</scope>
    <source>
        <strain evidence="7">CECT 7069</strain>
    </source>
</reference>